<gene>
    <name evidence="1" type="ORF">GA0070614_4321</name>
</gene>
<dbReference type="OrthoDB" id="3690860at2"/>
<name>A0A1C5JBL0_9ACTN</name>
<proteinExistence type="predicted"/>
<sequence length="274" mass="31059">MSSKYRHGKRRRSLWRRLVDWFRGAPRPTPSISNEEVIHQPTDDIARVSALSHGDVFEFQVDTALVWSSRQMSYDDLVDEAREFTASARDTVRERIWQVARGFSPYQSAAAEQAIQQALADTWCYRGAAGTVHCSAKAWVRPDPKVRDHLMPFELRELELEANTALALLRADRFEEVARRWQRLFDELGHDAMVAYAAQLTDPAIAGVVTGLVNHRRASAVELADVLRQASKDHEHVGLYEFAAAYDAALQNLRRQMHLDENGFPVADETKASS</sequence>
<protein>
    <submittedName>
        <fullName evidence="1">Uncharacterized protein</fullName>
    </submittedName>
</protein>
<reference evidence="2" key="1">
    <citation type="submission" date="2016-06" db="EMBL/GenBank/DDBJ databases">
        <authorList>
            <person name="Varghese N."/>
            <person name="Submissions Spin"/>
        </authorList>
    </citation>
    <scope>NUCLEOTIDE SEQUENCE [LARGE SCALE GENOMIC DNA]</scope>
    <source>
        <strain evidence="2">DSM 45161</strain>
    </source>
</reference>
<accession>A0A1C5JBL0</accession>
<organism evidence="1 2">
    <name type="scientific">Micromonospora coxensis</name>
    <dbReference type="NCBI Taxonomy" id="356852"/>
    <lineage>
        <taxon>Bacteria</taxon>
        <taxon>Bacillati</taxon>
        <taxon>Actinomycetota</taxon>
        <taxon>Actinomycetes</taxon>
        <taxon>Micromonosporales</taxon>
        <taxon>Micromonosporaceae</taxon>
        <taxon>Micromonospora</taxon>
    </lineage>
</organism>
<dbReference type="EMBL" id="LT607753">
    <property type="protein sequence ID" value="SCG67950.1"/>
    <property type="molecule type" value="Genomic_DNA"/>
</dbReference>
<keyword evidence="2" id="KW-1185">Reference proteome</keyword>
<dbReference type="AlphaFoldDB" id="A0A1C5JBL0"/>
<evidence type="ECO:0000313" key="1">
    <source>
        <dbReference type="EMBL" id="SCG67950.1"/>
    </source>
</evidence>
<evidence type="ECO:0000313" key="2">
    <source>
        <dbReference type="Proteomes" id="UP000198215"/>
    </source>
</evidence>
<dbReference type="Proteomes" id="UP000198215">
    <property type="component" value="Chromosome I"/>
</dbReference>
<dbReference type="RefSeq" id="WP_088977637.1">
    <property type="nucleotide sequence ID" value="NZ_LT607753.1"/>
</dbReference>